<feature type="domain" description="Sushi" evidence="7">
    <location>
        <begin position="494"/>
        <end position="556"/>
    </location>
</feature>
<dbReference type="InterPro" id="IPR035976">
    <property type="entry name" value="Sushi/SCR/CCP_sf"/>
</dbReference>
<evidence type="ECO:0000256" key="5">
    <source>
        <dbReference type="PROSITE-ProRule" id="PRU00302"/>
    </source>
</evidence>
<feature type="domain" description="Sushi" evidence="7">
    <location>
        <begin position="1043"/>
        <end position="1105"/>
    </location>
</feature>
<evidence type="ECO:0000256" key="1">
    <source>
        <dbReference type="ARBA" id="ARBA00004328"/>
    </source>
</evidence>
<dbReference type="InterPro" id="IPR000436">
    <property type="entry name" value="Sushi_SCR_CCP_dom"/>
</dbReference>
<feature type="chain" id="PRO_5040194129" description="Sushi domain-containing protein" evidence="6">
    <location>
        <begin position="16"/>
        <end position="1871"/>
    </location>
</feature>
<dbReference type="Gene3D" id="2.10.70.10">
    <property type="entry name" value="Complement Module, domain 1"/>
    <property type="match status" value="19"/>
</dbReference>
<feature type="domain" description="Sushi" evidence="7">
    <location>
        <begin position="422"/>
        <end position="484"/>
    </location>
</feature>
<feature type="domain" description="Sushi" evidence="7">
    <location>
        <begin position="356"/>
        <end position="417"/>
    </location>
</feature>
<feature type="disulfide bond" evidence="5">
    <location>
        <begin position="1457"/>
        <end position="1484"/>
    </location>
</feature>
<dbReference type="CDD" id="cd00033">
    <property type="entry name" value="CCP"/>
    <property type="match status" value="10"/>
</dbReference>
<comment type="caution">
    <text evidence="5">Lacks conserved residue(s) required for the propagation of feature annotation.</text>
</comment>
<dbReference type="SUPFAM" id="SSF57535">
    <property type="entry name" value="Complement control module/SCR domain"/>
    <property type="match status" value="20"/>
</dbReference>
<evidence type="ECO:0000259" key="7">
    <source>
        <dbReference type="PROSITE" id="PS50923"/>
    </source>
</evidence>
<protein>
    <recommendedName>
        <fullName evidence="7">Sushi domain-containing protein</fullName>
    </recommendedName>
</protein>
<keyword evidence="2 5" id="KW-0768">Sushi</keyword>
<name>A0A9P1MTD1_9PELO</name>
<dbReference type="Proteomes" id="UP001152747">
    <property type="component" value="Unassembled WGS sequence"/>
</dbReference>
<dbReference type="PROSITE" id="PS50923">
    <property type="entry name" value="SUSHI"/>
    <property type="match status" value="16"/>
</dbReference>
<feature type="domain" description="Sushi" evidence="7">
    <location>
        <begin position="839"/>
        <end position="901"/>
    </location>
</feature>
<evidence type="ECO:0000256" key="2">
    <source>
        <dbReference type="ARBA" id="ARBA00022659"/>
    </source>
</evidence>
<feature type="domain" description="Sushi" evidence="7">
    <location>
        <begin position="1489"/>
        <end position="1553"/>
    </location>
</feature>
<feature type="signal peptide" evidence="6">
    <location>
        <begin position="1"/>
        <end position="15"/>
    </location>
</feature>
<feature type="domain" description="Sushi" evidence="7">
    <location>
        <begin position="907"/>
        <end position="969"/>
    </location>
</feature>
<dbReference type="OrthoDB" id="6480633at2759"/>
<dbReference type="SMART" id="SM00710">
    <property type="entry name" value="PbH1"/>
    <property type="match status" value="9"/>
</dbReference>
<keyword evidence="4 5" id="KW-1015">Disulfide bond</keyword>
<dbReference type="PANTHER" id="PTHR45785:SF2">
    <property type="entry name" value="COMPLEMENT FACTOR H-RELATED"/>
    <property type="match status" value="1"/>
</dbReference>
<feature type="domain" description="Sushi" evidence="7">
    <location>
        <begin position="564"/>
        <end position="626"/>
    </location>
</feature>
<evidence type="ECO:0000256" key="6">
    <source>
        <dbReference type="SAM" id="SignalP"/>
    </source>
</evidence>
<feature type="domain" description="Sushi" evidence="7">
    <location>
        <begin position="1806"/>
        <end position="1870"/>
    </location>
</feature>
<evidence type="ECO:0000313" key="8">
    <source>
        <dbReference type="EMBL" id="CAI5439267.1"/>
    </source>
</evidence>
<reference evidence="8" key="1">
    <citation type="submission" date="2022-11" db="EMBL/GenBank/DDBJ databases">
        <authorList>
            <person name="Kikuchi T."/>
        </authorList>
    </citation>
    <scope>NUCLEOTIDE SEQUENCE</scope>
    <source>
        <strain evidence="8">PS1010</strain>
    </source>
</reference>
<feature type="domain" description="Sushi" evidence="7">
    <location>
        <begin position="1642"/>
        <end position="1703"/>
    </location>
</feature>
<feature type="domain" description="Sushi" evidence="7">
    <location>
        <begin position="976"/>
        <end position="1038"/>
    </location>
</feature>
<keyword evidence="3 6" id="KW-0732">Signal</keyword>
<keyword evidence="9" id="KW-1185">Reference proteome</keyword>
<evidence type="ECO:0000256" key="3">
    <source>
        <dbReference type="ARBA" id="ARBA00022729"/>
    </source>
</evidence>
<gene>
    <name evidence="8" type="ORF">CAMP_LOCUS1904</name>
</gene>
<evidence type="ECO:0000256" key="4">
    <source>
        <dbReference type="ARBA" id="ARBA00023157"/>
    </source>
</evidence>
<feature type="domain" description="Sushi" evidence="7">
    <location>
        <begin position="770"/>
        <end position="832"/>
    </location>
</feature>
<dbReference type="SMART" id="SM00032">
    <property type="entry name" value="CCP"/>
    <property type="match status" value="23"/>
</dbReference>
<accession>A0A9P1MTD1</accession>
<dbReference type="EMBL" id="CANHGI010000001">
    <property type="protein sequence ID" value="CAI5439267.1"/>
    <property type="molecule type" value="Genomic_DNA"/>
</dbReference>
<dbReference type="PANTHER" id="PTHR45785">
    <property type="entry name" value="COMPLEMENT FACTOR H-RELATED"/>
    <property type="match status" value="1"/>
</dbReference>
<evidence type="ECO:0000313" key="9">
    <source>
        <dbReference type="Proteomes" id="UP001152747"/>
    </source>
</evidence>
<comment type="caution">
    <text evidence="8">The sequence shown here is derived from an EMBL/GenBank/DDBJ whole genome shotgun (WGS) entry which is preliminary data.</text>
</comment>
<comment type="subcellular location">
    <subcellularLocation>
        <location evidence="1">Virion</location>
    </subcellularLocation>
</comment>
<feature type="domain" description="Sushi" evidence="7">
    <location>
        <begin position="1420"/>
        <end position="1486"/>
    </location>
</feature>
<feature type="domain" description="Sushi" evidence="7">
    <location>
        <begin position="1311"/>
        <end position="1373"/>
    </location>
</feature>
<feature type="domain" description="Sushi" evidence="7">
    <location>
        <begin position="701"/>
        <end position="763"/>
    </location>
</feature>
<organism evidence="8 9">
    <name type="scientific">Caenorhabditis angaria</name>
    <dbReference type="NCBI Taxonomy" id="860376"/>
    <lineage>
        <taxon>Eukaryota</taxon>
        <taxon>Metazoa</taxon>
        <taxon>Ecdysozoa</taxon>
        <taxon>Nematoda</taxon>
        <taxon>Chromadorea</taxon>
        <taxon>Rhabditida</taxon>
        <taxon>Rhabditina</taxon>
        <taxon>Rhabditomorpha</taxon>
        <taxon>Rhabditoidea</taxon>
        <taxon>Rhabditidae</taxon>
        <taxon>Peloderinae</taxon>
        <taxon>Caenorhabditis</taxon>
    </lineage>
</organism>
<dbReference type="InterPro" id="IPR051503">
    <property type="entry name" value="ComplSys_Reg/VirEntry_Med"/>
</dbReference>
<feature type="domain" description="Sushi" evidence="7">
    <location>
        <begin position="633"/>
        <end position="695"/>
    </location>
</feature>
<dbReference type="Pfam" id="PF00084">
    <property type="entry name" value="Sushi"/>
    <property type="match status" value="17"/>
</dbReference>
<dbReference type="InterPro" id="IPR006626">
    <property type="entry name" value="PbH1"/>
</dbReference>
<proteinExistence type="predicted"/>
<sequence length="1871" mass="190755">MILLLFCILFRFSLTQENICDADLKPRKLAVVGVWTRKFDSNSTSQYRISDEDLSVRGYERSNSDKASSTVMLARHPENCIVPSCAVRLTAMIQKNGAILHTDNSMLLKKGTQFRDQDEGIMDNLEDEFYCAKSNGSCGADVPIYRLVRHSLNGPHYAYSFDTTGPNPLPGYEKEFFPICYAWRQTASVVLFNSTDDQLCLTITPNNNNSHITYNTQTSTQLFYPIGTTAALNCPQGYIGTGPSNIVCTKNGWYPKVGLGQCVKQTLMVLGASSNPQSDSVTQDACLIPSSVPNGNIVYSANVANISISMNLVPTATRASVLCNIGFVPSTSVTSSKCIESTWQPALPSCLSIFNIKCPILSSPRNGELVFSNSTSDPYALGSTINLVCNRHYFGVGNVTAECITGGWDRKLGKCEPTTNGTSCSALTTSTNGNLLYMQANLISLYSSGTTAYLMCNLGYSLSGSISTLCTNGVWSPTIGTCTSTTGVTSSTGITCTNPTVLNGAITYSTGTIFDATRSTGTVATLTCNVGYTASGTTSSTCSSGSWSPSLGACVSSTSSSTTGSCTNPTVTNGVVSYNSGSSLESTKSSGTLATLTCNSGYTVSGTTSATCLSGTWFPTLGTCSLSTTSSTGTCTNPTVTNGVISYSSGSTIESTKSSGTVATLTCSSGYTSSGTASSTCVSGTWFPALGTCTSSSGTTGTCTNPTVLYGVITYSSGTALETTKSSGTIATLTCDAGFTVSGTTSSTCSSGTWSPSLGTCNLGSISTTTNCTDPTVLNGVITYSSGTSLQATKTSGTTATLTCNSGYTSSGTTTSTCLSGSWFPALGTCLTSSSSTTGTCINPTVLYGTIIYSSGSALEATKSSGTVATLTCPSGFTTSGTTSSTCTSGSWYPTLGTCNLGSSTGTNCTNPTVTNGVVTYNQGSALETTKISGTTATVTCNLGYSLSGNSQTICTSGTWSPTIGTCNLGSSSTTGTCTNPTVTNGIVTYTSGTSAESTKASGTIASLTCNSGYTSSGTVSSTCLSGTWYPSLGTCSSSSSSATCTVPTVTNGVITFNQGNFWETTRPSGTTATVTCNLGYTLSGNSQTSCESGIWSPTLGTCVSSTGSTVSSTLQCTMMFAPLYGSVTYSTGSTIGPFASGTVATATCTNGGAVSGTSTATCTNGMWSPSFFGTCSLVSSSTTTNCSALTVPSGAQATYLPLSLSTTSFASGTVATVTCTSTGASLGTSTCTNGVWSNSITASCSGECSSLTRPTGETVYYNNAISLASTHTSGTVARIICSNGTQLATTTCSSGTWSPTITTTCSGTSVSCSSAPTYPTGATITYSSGYFAPFASGTTATMTCPVGQTASGTTISYCMSGIWTPTLGTCSGTSSSTSAVCYTLPTAPLNSQLIVSSNSTAPYTNGTIVSTKCNTGYTISCTPLNVLSGTVTNGHMTYSPSLTSLVPIGTAVSVTCNTGYTIQGTSYSTCTSSGWSPNSVGSCISSSLSCFAMSTPTYGTLTYSNTSGTLSYISGTTVTLTCETSYTATGGSTYAICQNGAWTPTNLATCQRTSAAVIGTGTSTTTSCALGIGGVLNGNLVYSNNSPLGPYPQLTVATATCNTGFIASGTMSSTCVNGAWSPTSLGTCTLSTSGSTSTSTLTCAKMGNPLSGTLLYSALGDGPYASGTTATLICNLGTRVSGNSVSTCTNGVWSSLPGVCISALLRKPADNNNIQEDDDPKKLITTLEQISGDVCPPPIAPAYGEITFSDQSVNHTFAEGTTAALKCNLAYKPSGASFSTCHRGSFRPILGKCRHDGGEDSHHSGICVPLSPPKNSRIVYIQTGSSLDFEDGTTALLYCEENFAVTGTATLQCQGGQWEPASGFGMCDNI</sequence>